<keyword evidence="2" id="KW-1185">Reference proteome</keyword>
<dbReference type="RefSeq" id="WP_160620749.1">
    <property type="nucleotide sequence ID" value="NZ_CP028271.1"/>
</dbReference>
<dbReference type="Proteomes" id="UP000464053">
    <property type="component" value="Chromosome"/>
</dbReference>
<gene>
    <name evidence="1" type="ORF">C7M51_00973</name>
</gene>
<proteinExistence type="predicted"/>
<name>A0A6P1PYB1_9GAMM</name>
<dbReference type="KEGG" id="mint:C7M51_00973"/>
<evidence type="ECO:0000313" key="2">
    <source>
        <dbReference type="Proteomes" id="UP000464053"/>
    </source>
</evidence>
<dbReference type="OrthoDB" id="6636834at2"/>
<dbReference type="EMBL" id="CP028271">
    <property type="protein sequence ID" value="QHM70695.1"/>
    <property type="molecule type" value="Genomic_DNA"/>
</dbReference>
<reference evidence="1 2" key="1">
    <citation type="submission" date="2018-03" db="EMBL/GenBank/DDBJ databases">
        <title>Pantoea intestinalis SRCM103226 isolated form the mealworm.</title>
        <authorList>
            <person name="Jeong D.-Y."/>
            <person name="Kim J.W."/>
        </authorList>
    </citation>
    <scope>NUCLEOTIDE SEQUENCE [LARGE SCALE GENOMIC DNA]</scope>
    <source>
        <strain evidence="1 2">SRCM103226</strain>
    </source>
</reference>
<protein>
    <submittedName>
        <fullName evidence="1">Uncharacterized protein</fullName>
    </submittedName>
</protein>
<sequence>MDKYLYELPIKLPAKGCTLVYTDNGVVTAAVVKRPDQYVATVDEFFELAKAACFPVDPPAEE</sequence>
<organism evidence="1 2">
    <name type="scientific">Mixta intestinalis</name>
    <dbReference type="NCBI Taxonomy" id="1615494"/>
    <lineage>
        <taxon>Bacteria</taxon>
        <taxon>Pseudomonadati</taxon>
        <taxon>Pseudomonadota</taxon>
        <taxon>Gammaproteobacteria</taxon>
        <taxon>Enterobacterales</taxon>
        <taxon>Erwiniaceae</taxon>
        <taxon>Mixta</taxon>
    </lineage>
</organism>
<dbReference type="AlphaFoldDB" id="A0A6P1PYB1"/>
<accession>A0A6P1PYB1</accession>
<evidence type="ECO:0000313" key="1">
    <source>
        <dbReference type="EMBL" id="QHM70695.1"/>
    </source>
</evidence>